<reference evidence="2" key="1">
    <citation type="submission" date="2025-08" db="UniProtKB">
        <authorList>
            <consortium name="RefSeq"/>
        </authorList>
    </citation>
    <scope>IDENTIFICATION</scope>
</reference>
<dbReference type="RefSeq" id="XP_005112728.1">
    <property type="nucleotide sequence ID" value="XM_005112671.3"/>
</dbReference>
<keyword evidence="1" id="KW-1185">Reference proteome</keyword>
<evidence type="ECO:0000313" key="2">
    <source>
        <dbReference type="RefSeq" id="XP_005112728.1"/>
    </source>
</evidence>
<protein>
    <submittedName>
        <fullName evidence="2">Uncharacterized protein LOC101854383</fullName>
    </submittedName>
</protein>
<proteinExistence type="predicted"/>
<name>A0ABM0KAB3_APLCA</name>
<dbReference type="Proteomes" id="UP000694888">
    <property type="component" value="Unplaced"/>
</dbReference>
<organism evidence="1 2">
    <name type="scientific">Aplysia californica</name>
    <name type="common">California sea hare</name>
    <dbReference type="NCBI Taxonomy" id="6500"/>
    <lineage>
        <taxon>Eukaryota</taxon>
        <taxon>Metazoa</taxon>
        <taxon>Spiralia</taxon>
        <taxon>Lophotrochozoa</taxon>
        <taxon>Mollusca</taxon>
        <taxon>Gastropoda</taxon>
        <taxon>Heterobranchia</taxon>
        <taxon>Euthyneura</taxon>
        <taxon>Tectipleura</taxon>
        <taxon>Aplysiida</taxon>
        <taxon>Aplysioidea</taxon>
        <taxon>Aplysiidae</taxon>
        <taxon>Aplysia</taxon>
    </lineage>
</organism>
<dbReference type="GeneID" id="101854383"/>
<accession>A0ABM0KAB3</accession>
<sequence>MKFSLYCILFSDTRTASLQVDGCSPIDLPTNQNVPVSGSGNVTLKFCVANLLPGYTLTISVAGQTNTNTDGCLELTVTQPITVEVATLSYVETDGCGRTDSYRVTLTNTRTASLQVDGCSPIDLPTNQNVPVSGSGNVTLKFCVANLLPGYTLTISVAGQTNTNTDGCLELTVTQPITVEVATLSYVETDGCGRTDSYRVTLTNTRTASLQVDGGSPIDLPTNQNVSVSGSANVALRFCVENLLPGYTLTISVAGLMETSNDGCVDLTVTQPIRAETATLSYVGCGRKDSYRVTLTTTGGVGRPSLDIVGLTVILCVGLLLGRL</sequence>
<evidence type="ECO:0000313" key="1">
    <source>
        <dbReference type="Proteomes" id="UP000694888"/>
    </source>
</evidence>
<gene>
    <name evidence="2" type="primary">LOC101854383</name>
</gene>